<feature type="transmembrane region" description="Helical" evidence="8">
    <location>
        <begin position="114"/>
        <end position="134"/>
    </location>
</feature>
<dbReference type="PANTHER" id="PTHR30472">
    <property type="entry name" value="FERRIC ENTEROBACTIN TRANSPORT SYSTEM PERMEASE PROTEIN"/>
    <property type="match status" value="1"/>
</dbReference>
<keyword evidence="3" id="KW-0813">Transport</keyword>
<feature type="transmembrane region" description="Helical" evidence="8">
    <location>
        <begin position="77"/>
        <end position="99"/>
    </location>
</feature>
<evidence type="ECO:0000256" key="3">
    <source>
        <dbReference type="ARBA" id="ARBA00022448"/>
    </source>
</evidence>
<evidence type="ECO:0000256" key="2">
    <source>
        <dbReference type="ARBA" id="ARBA00007935"/>
    </source>
</evidence>
<dbReference type="GO" id="GO:0022857">
    <property type="term" value="F:transmembrane transporter activity"/>
    <property type="evidence" value="ECO:0007669"/>
    <property type="project" value="InterPro"/>
</dbReference>
<organism evidence="9 10">
    <name type="scientific">Pseudanabaena catenata USMAC16</name>
    <dbReference type="NCBI Taxonomy" id="1855837"/>
    <lineage>
        <taxon>Bacteria</taxon>
        <taxon>Bacillati</taxon>
        <taxon>Cyanobacteriota</taxon>
        <taxon>Cyanophyceae</taxon>
        <taxon>Pseudanabaenales</taxon>
        <taxon>Pseudanabaenaceae</taxon>
        <taxon>Pseudanabaena</taxon>
    </lineage>
</organism>
<dbReference type="Gene3D" id="1.10.3470.10">
    <property type="entry name" value="ABC transporter involved in vitamin B12 uptake, BtuC"/>
    <property type="match status" value="1"/>
</dbReference>
<comment type="similarity">
    <text evidence="2">Belongs to the binding-protein-dependent transport system permease family. FecCD subfamily.</text>
</comment>
<comment type="subcellular location">
    <subcellularLocation>
        <location evidence="1">Cell membrane</location>
        <topology evidence="1">Multi-pass membrane protein</topology>
    </subcellularLocation>
</comment>
<keyword evidence="6 8" id="KW-1133">Transmembrane helix</keyword>
<sequence>MALMLSLGLSAIASLVIGSVWIPIPDLMKIVFHQSPELGWSQIFWQFRLPKALTAIFCGAALAVSGLQMQVLFSNPLAGPFVLGVSSGASLGVAIAILATESMGQVSAVLGSESTLIAACIGAAFSMSLVAIASRFVQNSTILLVLGLMMGYGVGTVVNILLYFSSPERIQSYINWTFGSFAGVTVARLPLLCGAISIGLVLAIASIKPLNTMLLGEMQARSLGTKISRLRLGIVVNVALLAGTVTAFCGPIAFLGVAVPHLCRALFRSTDSRIMLPATILVGANLAIVADLATQLPNKSLLPLNSVTSLLGAPIVIWTILRRK</sequence>
<feature type="transmembrane region" description="Helical" evidence="8">
    <location>
        <begin position="274"/>
        <end position="294"/>
    </location>
</feature>
<evidence type="ECO:0000256" key="5">
    <source>
        <dbReference type="ARBA" id="ARBA00022692"/>
    </source>
</evidence>
<dbReference type="PANTHER" id="PTHR30472:SF41">
    <property type="entry name" value="TRANSPORT SYSTEM PERMEASE PROTEIN"/>
    <property type="match status" value="1"/>
</dbReference>
<evidence type="ECO:0000256" key="6">
    <source>
        <dbReference type="ARBA" id="ARBA00022989"/>
    </source>
</evidence>
<evidence type="ECO:0000313" key="9">
    <source>
        <dbReference type="EMBL" id="MDG3493024.1"/>
    </source>
</evidence>
<dbReference type="Pfam" id="PF01032">
    <property type="entry name" value="FecCD"/>
    <property type="match status" value="1"/>
</dbReference>
<reference evidence="9" key="1">
    <citation type="submission" date="2019-05" db="EMBL/GenBank/DDBJ databases">
        <title>Whole genome sequencing of Pseudanabaena catenata USMAC16.</title>
        <authorList>
            <person name="Khan Z."/>
            <person name="Omar W.M."/>
            <person name="Convey P."/>
            <person name="Merican F."/>
            <person name="Najimudin N."/>
        </authorList>
    </citation>
    <scope>NUCLEOTIDE SEQUENCE</scope>
    <source>
        <strain evidence="9">USMAC16</strain>
    </source>
</reference>
<keyword evidence="4" id="KW-1003">Cell membrane</keyword>
<dbReference type="Proteomes" id="UP001152872">
    <property type="component" value="Unassembled WGS sequence"/>
</dbReference>
<dbReference type="RefSeq" id="WP_009625051.1">
    <property type="nucleotide sequence ID" value="NZ_VBTY01000002.1"/>
</dbReference>
<feature type="transmembrane region" description="Helical" evidence="8">
    <location>
        <begin position="301"/>
        <end position="321"/>
    </location>
</feature>
<dbReference type="InterPro" id="IPR000522">
    <property type="entry name" value="ABC_transptr_permease_BtuC"/>
</dbReference>
<keyword evidence="5 8" id="KW-0812">Transmembrane</keyword>
<feature type="transmembrane region" description="Helical" evidence="8">
    <location>
        <begin position="232"/>
        <end position="254"/>
    </location>
</feature>
<dbReference type="GO" id="GO:0033214">
    <property type="term" value="P:siderophore-iron import into cell"/>
    <property type="evidence" value="ECO:0007669"/>
    <property type="project" value="TreeGrafter"/>
</dbReference>
<name>A0A9X4M543_9CYAN</name>
<dbReference type="GO" id="GO:0005886">
    <property type="term" value="C:plasma membrane"/>
    <property type="evidence" value="ECO:0007669"/>
    <property type="project" value="UniProtKB-SubCell"/>
</dbReference>
<feature type="transmembrane region" description="Helical" evidence="8">
    <location>
        <begin position="141"/>
        <end position="166"/>
    </location>
</feature>
<feature type="transmembrane region" description="Helical" evidence="8">
    <location>
        <begin position="186"/>
        <end position="211"/>
    </location>
</feature>
<proteinExistence type="inferred from homology"/>
<dbReference type="EMBL" id="VBTY01000002">
    <property type="protein sequence ID" value="MDG3493024.1"/>
    <property type="molecule type" value="Genomic_DNA"/>
</dbReference>
<dbReference type="AlphaFoldDB" id="A0A9X4M543"/>
<dbReference type="SUPFAM" id="SSF81345">
    <property type="entry name" value="ABC transporter involved in vitamin B12 uptake, BtuC"/>
    <property type="match status" value="1"/>
</dbReference>
<dbReference type="InterPro" id="IPR037294">
    <property type="entry name" value="ABC_BtuC-like"/>
</dbReference>
<keyword evidence="7 8" id="KW-0472">Membrane</keyword>
<keyword evidence="10" id="KW-1185">Reference proteome</keyword>
<evidence type="ECO:0000256" key="8">
    <source>
        <dbReference type="SAM" id="Phobius"/>
    </source>
</evidence>
<evidence type="ECO:0000256" key="7">
    <source>
        <dbReference type="ARBA" id="ARBA00023136"/>
    </source>
</evidence>
<protein>
    <submittedName>
        <fullName evidence="9">Iron ABC transporter permease</fullName>
    </submittedName>
</protein>
<gene>
    <name evidence="9" type="ORF">FEV09_00470</name>
</gene>
<evidence type="ECO:0000256" key="4">
    <source>
        <dbReference type="ARBA" id="ARBA00022475"/>
    </source>
</evidence>
<dbReference type="CDD" id="cd06550">
    <property type="entry name" value="TM_ABC_iron-siderophores_like"/>
    <property type="match status" value="1"/>
</dbReference>
<evidence type="ECO:0000313" key="10">
    <source>
        <dbReference type="Proteomes" id="UP001152872"/>
    </source>
</evidence>
<accession>A0A9X4M543</accession>
<evidence type="ECO:0000256" key="1">
    <source>
        <dbReference type="ARBA" id="ARBA00004651"/>
    </source>
</evidence>
<comment type="caution">
    <text evidence="9">The sequence shown here is derived from an EMBL/GenBank/DDBJ whole genome shotgun (WGS) entry which is preliminary data.</text>
</comment>
<feature type="transmembrane region" description="Helical" evidence="8">
    <location>
        <begin position="42"/>
        <end position="65"/>
    </location>
</feature>